<reference evidence="2" key="1">
    <citation type="journal article" date="2019" name="bioRxiv">
        <title>The Genome of the Zebra Mussel, Dreissena polymorpha: A Resource for Invasive Species Research.</title>
        <authorList>
            <person name="McCartney M.A."/>
            <person name="Auch B."/>
            <person name="Kono T."/>
            <person name="Mallez S."/>
            <person name="Zhang Y."/>
            <person name="Obille A."/>
            <person name="Becker A."/>
            <person name="Abrahante J.E."/>
            <person name="Garbe J."/>
            <person name="Badalamenti J.P."/>
            <person name="Herman A."/>
            <person name="Mangelson H."/>
            <person name="Liachko I."/>
            <person name="Sullivan S."/>
            <person name="Sone E.D."/>
            <person name="Koren S."/>
            <person name="Silverstein K.A.T."/>
            <person name="Beckman K.B."/>
            <person name="Gohl D.M."/>
        </authorList>
    </citation>
    <scope>NUCLEOTIDE SEQUENCE</scope>
    <source>
        <strain evidence="2">Duluth1</strain>
        <tissue evidence="2">Whole animal</tissue>
    </source>
</reference>
<keyword evidence="3" id="KW-1185">Reference proteome</keyword>
<protein>
    <submittedName>
        <fullName evidence="2">Uncharacterized protein</fullName>
    </submittedName>
</protein>
<evidence type="ECO:0000313" key="3">
    <source>
        <dbReference type="Proteomes" id="UP000828390"/>
    </source>
</evidence>
<dbReference type="EMBL" id="JAIWYP010000005">
    <property type="protein sequence ID" value="KAH3821148.1"/>
    <property type="molecule type" value="Genomic_DNA"/>
</dbReference>
<reference evidence="2" key="2">
    <citation type="submission" date="2020-11" db="EMBL/GenBank/DDBJ databases">
        <authorList>
            <person name="McCartney M.A."/>
            <person name="Auch B."/>
            <person name="Kono T."/>
            <person name="Mallez S."/>
            <person name="Becker A."/>
            <person name="Gohl D.M."/>
            <person name="Silverstein K.A.T."/>
            <person name="Koren S."/>
            <person name="Bechman K.B."/>
            <person name="Herman A."/>
            <person name="Abrahante J.E."/>
            <person name="Garbe J."/>
        </authorList>
    </citation>
    <scope>NUCLEOTIDE SEQUENCE</scope>
    <source>
        <strain evidence="2">Duluth1</strain>
        <tissue evidence="2">Whole animal</tissue>
    </source>
</reference>
<feature type="region of interest" description="Disordered" evidence="1">
    <location>
        <begin position="39"/>
        <end position="79"/>
    </location>
</feature>
<comment type="caution">
    <text evidence="2">The sequence shown here is derived from an EMBL/GenBank/DDBJ whole genome shotgun (WGS) entry which is preliminary data.</text>
</comment>
<feature type="region of interest" description="Disordered" evidence="1">
    <location>
        <begin position="1"/>
        <end position="27"/>
    </location>
</feature>
<accession>A0A9D4JUL9</accession>
<name>A0A9D4JUL9_DREPO</name>
<dbReference type="Proteomes" id="UP000828390">
    <property type="component" value="Unassembled WGS sequence"/>
</dbReference>
<dbReference type="AlphaFoldDB" id="A0A9D4JUL9"/>
<sequence length="123" mass="14030">MATTPKQEAVEASYTTETSENRPIKSNIKKLLKKESSTSELFTSATEVKQSAAQKQKRKKKKEIESIKETNMEEPEKKGLTKDIADLIKQTRQINSKLERLDGCMNRVNKKLENVMMKGTLQL</sequence>
<proteinExistence type="predicted"/>
<evidence type="ECO:0000313" key="2">
    <source>
        <dbReference type="EMBL" id="KAH3821148.1"/>
    </source>
</evidence>
<organism evidence="2 3">
    <name type="scientific">Dreissena polymorpha</name>
    <name type="common">Zebra mussel</name>
    <name type="synonym">Mytilus polymorpha</name>
    <dbReference type="NCBI Taxonomy" id="45954"/>
    <lineage>
        <taxon>Eukaryota</taxon>
        <taxon>Metazoa</taxon>
        <taxon>Spiralia</taxon>
        <taxon>Lophotrochozoa</taxon>
        <taxon>Mollusca</taxon>
        <taxon>Bivalvia</taxon>
        <taxon>Autobranchia</taxon>
        <taxon>Heteroconchia</taxon>
        <taxon>Euheterodonta</taxon>
        <taxon>Imparidentia</taxon>
        <taxon>Neoheterodontei</taxon>
        <taxon>Myida</taxon>
        <taxon>Dreissenoidea</taxon>
        <taxon>Dreissenidae</taxon>
        <taxon>Dreissena</taxon>
    </lineage>
</organism>
<feature type="compositionally biased region" description="Basic and acidic residues" evidence="1">
    <location>
        <begin position="62"/>
        <end position="79"/>
    </location>
</feature>
<evidence type="ECO:0000256" key="1">
    <source>
        <dbReference type="SAM" id="MobiDB-lite"/>
    </source>
</evidence>
<gene>
    <name evidence="2" type="ORF">DPMN_122908</name>
</gene>